<reference evidence="1 2" key="1">
    <citation type="submission" date="2020-05" db="EMBL/GenBank/DDBJ databases">
        <title>Complete genome sequencing of Campylobacter and Arcobacter type strains.</title>
        <authorList>
            <person name="Miller W.G."/>
            <person name="Yee E."/>
        </authorList>
    </citation>
    <scope>NUCLEOTIDE SEQUENCE [LARGE SCALE GENOMIC DNA]</scope>
    <source>
        <strain evidence="1 2">LMG 25694</strain>
    </source>
</reference>
<proteinExistence type="predicted"/>
<dbReference type="RefSeq" id="WP_172658764.1">
    <property type="nucleotide sequence ID" value="NZ_CP053835.1"/>
</dbReference>
<organism evidence="1 2">
    <name type="scientific">Arcobacter defluvii</name>
    <dbReference type="NCBI Taxonomy" id="873191"/>
    <lineage>
        <taxon>Bacteria</taxon>
        <taxon>Pseudomonadati</taxon>
        <taxon>Campylobacterota</taxon>
        <taxon>Epsilonproteobacteria</taxon>
        <taxon>Campylobacterales</taxon>
        <taxon>Arcobacteraceae</taxon>
        <taxon>Arcobacter</taxon>
    </lineage>
</organism>
<evidence type="ECO:0000313" key="1">
    <source>
        <dbReference type="EMBL" id="QKF77365.1"/>
    </source>
</evidence>
<sequence length="147" mass="17392">MKIATKKLQNIKLQITFPFANKNDENELIIYQKTIQEVMKLFNQERFYISFNRNNKGIVCVKSIVDFIYSLDEEIKKSLDYPTVEIFSRDETFENNFICITSCENLSVNLKDKENSDFQLDEYLRTTTVDLKNLKICISCDIEYILI</sequence>
<dbReference type="EMBL" id="CP053835">
    <property type="protein sequence ID" value="QKF77365.1"/>
    <property type="molecule type" value="Genomic_DNA"/>
</dbReference>
<keyword evidence="2" id="KW-1185">Reference proteome</keyword>
<gene>
    <name evidence="1" type="ORF">ADFLV_1333</name>
</gene>
<name>A0AAE7BD58_9BACT</name>
<dbReference type="AlphaFoldDB" id="A0AAE7BD58"/>
<protein>
    <submittedName>
        <fullName evidence="1">Uncharacterized protein</fullName>
    </submittedName>
</protein>
<accession>A0AAE7BD58</accession>
<evidence type="ECO:0000313" key="2">
    <source>
        <dbReference type="Proteomes" id="UP000503313"/>
    </source>
</evidence>
<dbReference type="Proteomes" id="UP000503313">
    <property type="component" value="Chromosome"/>
</dbReference>
<dbReference type="KEGG" id="adz:ADFLV_1333"/>